<dbReference type="EMBL" id="BLXT01002524">
    <property type="protein sequence ID" value="GFN95716.1"/>
    <property type="molecule type" value="Genomic_DNA"/>
</dbReference>
<comment type="subcellular location">
    <subcellularLocation>
        <location evidence="1">Membrane</location>
        <topology evidence="1">Multi-pass membrane protein</topology>
    </subcellularLocation>
</comment>
<comment type="caution">
    <text evidence="4">The sequence shown here is derived from an EMBL/GenBank/DDBJ whole genome shotgun (WGS) entry which is preliminary data.</text>
</comment>
<evidence type="ECO:0000256" key="1">
    <source>
        <dbReference type="ARBA" id="ARBA00004141"/>
    </source>
</evidence>
<dbReference type="PANTHER" id="PTHR18945">
    <property type="entry name" value="NEUROTRANSMITTER GATED ION CHANNEL"/>
    <property type="match status" value="1"/>
</dbReference>
<keyword evidence="5" id="KW-1185">Reference proteome</keyword>
<dbReference type="GO" id="GO:0004888">
    <property type="term" value="F:transmembrane signaling receptor activity"/>
    <property type="evidence" value="ECO:0007669"/>
    <property type="project" value="InterPro"/>
</dbReference>
<reference evidence="4 5" key="1">
    <citation type="journal article" date="2021" name="Elife">
        <title>Chloroplast acquisition without the gene transfer in kleptoplastic sea slugs, Plakobranchus ocellatus.</title>
        <authorList>
            <person name="Maeda T."/>
            <person name="Takahashi S."/>
            <person name="Yoshida T."/>
            <person name="Shimamura S."/>
            <person name="Takaki Y."/>
            <person name="Nagai Y."/>
            <person name="Toyoda A."/>
            <person name="Suzuki Y."/>
            <person name="Arimoto A."/>
            <person name="Ishii H."/>
            <person name="Satoh N."/>
            <person name="Nishiyama T."/>
            <person name="Hasebe M."/>
            <person name="Maruyama T."/>
            <person name="Minagawa J."/>
            <person name="Obokata J."/>
            <person name="Shigenobu S."/>
        </authorList>
    </citation>
    <scope>NUCLEOTIDE SEQUENCE [LARGE SCALE GENOMIC DNA]</scope>
</reference>
<evidence type="ECO:0000256" key="2">
    <source>
        <dbReference type="ARBA" id="ARBA00023136"/>
    </source>
</evidence>
<dbReference type="InterPro" id="IPR006202">
    <property type="entry name" value="Neur_chan_lig-bd"/>
</dbReference>
<evidence type="ECO:0000313" key="5">
    <source>
        <dbReference type="Proteomes" id="UP000735302"/>
    </source>
</evidence>
<dbReference type="Pfam" id="PF02931">
    <property type="entry name" value="Neur_chan_LBD"/>
    <property type="match status" value="1"/>
</dbReference>
<proteinExistence type="predicted"/>
<dbReference type="PROSITE" id="PS00236">
    <property type="entry name" value="NEUROTR_ION_CHANNEL"/>
    <property type="match status" value="1"/>
</dbReference>
<dbReference type="InterPro" id="IPR018000">
    <property type="entry name" value="Neurotransmitter_ion_chnl_CS"/>
</dbReference>
<feature type="domain" description="Neurotransmitter-gated ion-channel ligand-binding" evidence="3">
    <location>
        <begin position="78"/>
        <end position="164"/>
    </location>
</feature>
<evidence type="ECO:0000259" key="3">
    <source>
        <dbReference type="Pfam" id="PF02931"/>
    </source>
</evidence>
<dbReference type="InterPro" id="IPR006201">
    <property type="entry name" value="Neur_channel"/>
</dbReference>
<dbReference type="InterPro" id="IPR036734">
    <property type="entry name" value="Neur_chan_lig-bd_sf"/>
</dbReference>
<dbReference type="GO" id="GO:0005230">
    <property type="term" value="F:extracellular ligand-gated monoatomic ion channel activity"/>
    <property type="evidence" value="ECO:0007669"/>
    <property type="project" value="InterPro"/>
</dbReference>
<evidence type="ECO:0000313" key="4">
    <source>
        <dbReference type="EMBL" id="GFN95716.1"/>
    </source>
</evidence>
<dbReference type="SUPFAM" id="SSF63712">
    <property type="entry name" value="Nicotinic receptor ligand binding domain-like"/>
    <property type="match status" value="1"/>
</dbReference>
<name>A0AAV3ZKD0_9GAST</name>
<keyword evidence="4" id="KW-0675">Receptor</keyword>
<dbReference type="AlphaFoldDB" id="A0AAV3ZKD0"/>
<organism evidence="4 5">
    <name type="scientific">Plakobranchus ocellatus</name>
    <dbReference type="NCBI Taxonomy" id="259542"/>
    <lineage>
        <taxon>Eukaryota</taxon>
        <taxon>Metazoa</taxon>
        <taxon>Spiralia</taxon>
        <taxon>Lophotrochozoa</taxon>
        <taxon>Mollusca</taxon>
        <taxon>Gastropoda</taxon>
        <taxon>Heterobranchia</taxon>
        <taxon>Euthyneura</taxon>
        <taxon>Panpulmonata</taxon>
        <taxon>Sacoglossa</taxon>
        <taxon>Placobranchoidea</taxon>
        <taxon>Plakobranchidae</taxon>
        <taxon>Plakobranchus</taxon>
    </lineage>
</organism>
<keyword evidence="2" id="KW-0472">Membrane</keyword>
<gene>
    <name evidence="4" type="ORF">PoB_002222200</name>
</gene>
<protein>
    <submittedName>
        <fullName evidence="4">Neuronal acetylcholine receptor subunit beta-3</fullName>
    </submittedName>
</protein>
<sequence>MLKTGGGGLVEPMDKMSEKIFDLIPNQFAAIESELVDAFASFLASFVLQLLRLSSNQLPFSKIRTHNILSSLCSIDEDVHLMDTNAIVYTTGDVHWNPVLRLRSPCVVNLEKYPFDEQNCSIEFASNLYHGSHINITYYGTPERSLTMGNYQPNPNWQVLNYRLKFTLPLLLNVISVEIDAFLRARQQRIDTHSKEINVKIIKPIPQCTDEVIFCLESHAS</sequence>
<dbReference type="Proteomes" id="UP000735302">
    <property type="component" value="Unassembled WGS sequence"/>
</dbReference>
<dbReference type="GO" id="GO:0016020">
    <property type="term" value="C:membrane"/>
    <property type="evidence" value="ECO:0007669"/>
    <property type="project" value="UniProtKB-SubCell"/>
</dbReference>
<dbReference type="Gene3D" id="2.70.170.10">
    <property type="entry name" value="Neurotransmitter-gated ion-channel ligand-binding domain"/>
    <property type="match status" value="1"/>
</dbReference>
<accession>A0AAV3ZKD0</accession>